<evidence type="ECO:0000313" key="5">
    <source>
        <dbReference type="Proteomes" id="UP000054516"/>
    </source>
</evidence>
<reference evidence="4" key="1">
    <citation type="submission" date="2016-03" db="EMBL/GenBank/DDBJ databases">
        <title>Draft genome sequence of Rosellinia necatrix.</title>
        <authorList>
            <person name="Kanematsu S."/>
        </authorList>
    </citation>
    <scope>NUCLEOTIDE SEQUENCE [LARGE SCALE GENOMIC DNA]</scope>
    <source>
        <strain evidence="4">W97</strain>
    </source>
</reference>
<organism evidence="4">
    <name type="scientific">Rosellinia necatrix</name>
    <name type="common">White root-rot fungus</name>
    <dbReference type="NCBI Taxonomy" id="77044"/>
    <lineage>
        <taxon>Eukaryota</taxon>
        <taxon>Fungi</taxon>
        <taxon>Dikarya</taxon>
        <taxon>Ascomycota</taxon>
        <taxon>Pezizomycotina</taxon>
        <taxon>Sordariomycetes</taxon>
        <taxon>Xylariomycetidae</taxon>
        <taxon>Xylariales</taxon>
        <taxon>Xylariaceae</taxon>
        <taxon>Rosellinia</taxon>
    </lineage>
</organism>
<keyword evidence="3" id="KW-0560">Oxidoreductase</keyword>
<evidence type="ECO:0000256" key="2">
    <source>
        <dbReference type="ARBA" id="ARBA00022857"/>
    </source>
</evidence>
<evidence type="ECO:0000256" key="1">
    <source>
        <dbReference type="ARBA" id="ARBA00006484"/>
    </source>
</evidence>
<name>A0A1W2THZ2_ROSNE</name>
<dbReference type="Gene3D" id="3.40.50.720">
    <property type="entry name" value="NAD(P)-binding Rossmann-like Domain"/>
    <property type="match status" value="1"/>
</dbReference>
<accession>A0A1W2THZ2</accession>
<dbReference type="InterPro" id="IPR052178">
    <property type="entry name" value="Sec_Metab_Biosynth_SDR"/>
</dbReference>
<gene>
    <name evidence="4" type="ORF">SAMD00023353_2801100</name>
</gene>
<dbReference type="OrthoDB" id="2962696at2759"/>
<evidence type="ECO:0000256" key="3">
    <source>
        <dbReference type="ARBA" id="ARBA00023002"/>
    </source>
</evidence>
<dbReference type="CDD" id="cd05233">
    <property type="entry name" value="SDR_c"/>
    <property type="match status" value="1"/>
</dbReference>
<dbReference type="Pfam" id="PF13561">
    <property type="entry name" value="adh_short_C2"/>
    <property type="match status" value="1"/>
</dbReference>
<dbReference type="Proteomes" id="UP000054516">
    <property type="component" value="Unassembled WGS sequence"/>
</dbReference>
<dbReference type="GO" id="GO:0016491">
    <property type="term" value="F:oxidoreductase activity"/>
    <property type="evidence" value="ECO:0007669"/>
    <property type="project" value="UniProtKB-KW"/>
</dbReference>
<keyword evidence="5" id="KW-1185">Reference proteome</keyword>
<dbReference type="PROSITE" id="PS00061">
    <property type="entry name" value="ADH_SHORT"/>
    <property type="match status" value="1"/>
</dbReference>
<dbReference type="InterPro" id="IPR002347">
    <property type="entry name" value="SDR_fam"/>
</dbReference>
<dbReference type="Pfam" id="PF00106">
    <property type="entry name" value="adh_short"/>
    <property type="match status" value="1"/>
</dbReference>
<dbReference type="PANTHER" id="PTHR43618">
    <property type="entry name" value="7-ALPHA-HYDROXYSTEROID DEHYDROGENASE"/>
    <property type="match status" value="1"/>
</dbReference>
<sequence length="297" mass="31151">MDAASIFRVDGMVAVVTGGGTGIGLHMAKALANAGASKVYILARRRELLDEAAKAHESLRPIACDVGSKESLQAAVDVVARESGHVNLVVANSGVIGPAGRYHPDLTVSELRRRLFDDVSMDDFTQAMHVNVTGAYFTMLAFLELLDAGNKNALRGGFGAPLTPDGGVPSVQSQVLFTSSISAYSRAWLSLPAYAGSKSAIAHLAKHASTNLSPYGIRANVMAPGLFPSDVGQGLIQGRDPAKEDPSELRFIPARRFGGEEEMAGTVLYLASRAGAYCNGLVLVNDGGSLATMPSEY</sequence>
<comment type="similarity">
    <text evidence="1">Belongs to the short-chain dehydrogenases/reductases (SDR) family.</text>
</comment>
<keyword evidence="2" id="KW-0521">NADP</keyword>
<dbReference type="InterPro" id="IPR036291">
    <property type="entry name" value="NAD(P)-bd_dom_sf"/>
</dbReference>
<evidence type="ECO:0000313" key="4">
    <source>
        <dbReference type="EMBL" id="GAP87771.2"/>
    </source>
</evidence>
<dbReference type="AlphaFoldDB" id="A0A1W2THZ2"/>
<proteinExistence type="inferred from homology"/>
<dbReference type="PANTHER" id="PTHR43618:SF18">
    <property type="entry name" value="SHORT CHAIN DEHYDROGENASE_REDUCTASE FAMILY (AFU_ORTHOLOGUE AFUA_5G12480)"/>
    <property type="match status" value="1"/>
</dbReference>
<dbReference type="OMA" id="LFTDFSM"/>
<dbReference type="EMBL" id="DF977473">
    <property type="protein sequence ID" value="GAP87771.2"/>
    <property type="molecule type" value="Genomic_DNA"/>
</dbReference>
<dbReference type="SUPFAM" id="SSF51735">
    <property type="entry name" value="NAD(P)-binding Rossmann-fold domains"/>
    <property type="match status" value="1"/>
</dbReference>
<dbReference type="STRING" id="77044.A0A1W2THZ2"/>
<dbReference type="PRINTS" id="PR00081">
    <property type="entry name" value="GDHRDH"/>
</dbReference>
<dbReference type="InterPro" id="IPR020904">
    <property type="entry name" value="Sc_DH/Rdtase_CS"/>
</dbReference>
<protein>
    <submittedName>
        <fullName evidence="4">Putative short chain dehydrogenase reductase</fullName>
    </submittedName>
</protein>